<name>A0A2K5IGA4_COLAP</name>
<dbReference type="Ensembl" id="ENSCANT00000038510.1">
    <property type="protein sequence ID" value="ENSCANP00000015576.1"/>
    <property type="gene ID" value="ENSCANG00000031244.1"/>
</dbReference>
<proteinExistence type="predicted"/>
<organism evidence="1 2">
    <name type="scientific">Colobus angolensis palliatus</name>
    <name type="common">Peters' Angolan colobus</name>
    <dbReference type="NCBI Taxonomy" id="336983"/>
    <lineage>
        <taxon>Eukaryota</taxon>
        <taxon>Metazoa</taxon>
        <taxon>Chordata</taxon>
        <taxon>Craniata</taxon>
        <taxon>Vertebrata</taxon>
        <taxon>Euteleostomi</taxon>
        <taxon>Mammalia</taxon>
        <taxon>Eutheria</taxon>
        <taxon>Euarchontoglires</taxon>
        <taxon>Primates</taxon>
        <taxon>Haplorrhini</taxon>
        <taxon>Catarrhini</taxon>
        <taxon>Cercopithecidae</taxon>
        <taxon>Colobinae</taxon>
        <taxon>Colobus</taxon>
    </lineage>
</organism>
<reference evidence="1" key="1">
    <citation type="submission" date="2025-08" db="UniProtKB">
        <authorList>
            <consortium name="Ensembl"/>
        </authorList>
    </citation>
    <scope>IDENTIFICATION</scope>
</reference>
<reference evidence="1" key="2">
    <citation type="submission" date="2025-09" db="UniProtKB">
        <authorList>
            <consortium name="Ensembl"/>
        </authorList>
    </citation>
    <scope>IDENTIFICATION</scope>
</reference>
<dbReference type="OMA" id="GRVRPCW"/>
<keyword evidence="2" id="KW-1185">Reference proteome</keyword>
<evidence type="ECO:0000313" key="1">
    <source>
        <dbReference type="Ensembl" id="ENSCANP00000015576.1"/>
    </source>
</evidence>
<accession>A0A2K5IGA4</accession>
<dbReference type="AlphaFoldDB" id="A0A2K5IGA4"/>
<sequence length="149" mass="16314">MGSLCRCWAAASLYRAASRSSGTPPPYPSATLAVCHATQTTVSASASGRGGSAVRSAEPGQCLRPFWSPRVSTAEVRDSIQDRLGTDWVARTVATGRVRPCWDRRSLQRQVRAVPLHLPTLVKDPCSTLSPQMNRFLISENHYVYSFSF</sequence>
<evidence type="ECO:0000313" key="2">
    <source>
        <dbReference type="Proteomes" id="UP000233080"/>
    </source>
</evidence>
<protein>
    <submittedName>
        <fullName evidence="1">Uncharacterized protein</fullName>
    </submittedName>
</protein>
<dbReference type="Proteomes" id="UP000233080">
    <property type="component" value="Unassembled WGS sequence"/>
</dbReference>